<protein>
    <submittedName>
        <fullName evidence="2">Uncharacterized protein</fullName>
    </submittedName>
</protein>
<dbReference type="OrthoDB" id="7875527at2"/>
<evidence type="ECO:0000313" key="2">
    <source>
        <dbReference type="EMBL" id="KEP68141.1"/>
    </source>
</evidence>
<sequence>MYLVRLLTIILIVLSTSLSGAMAVSHAGTADMTVMSVDHESCCEGSMERSSSCHAVPAIIPTMTMSCGTPEAMQSFTIELAILLTGTEPSGTLDPPRAV</sequence>
<comment type="caution">
    <text evidence="2">The sequence shown here is derived from an EMBL/GenBank/DDBJ whole genome shotgun (WGS) entry which is preliminary data.</text>
</comment>
<name>A0A074T8K6_9RHOB</name>
<gene>
    <name evidence="2" type="ORF">DL1_14820</name>
</gene>
<feature type="signal peptide" evidence="1">
    <location>
        <begin position="1"/>
        <end position="23"/>
    </location>
</feature>
<proteinExistence type="predicted"/>
<dbReference type="EMBL" id="JHEH01000045">
    <property type="protein sequence ID" value="KEP68141.1"/>
    <property type="molecule type" value="Genomic_DNA"/>
</dbReference>
<dbReference type="STRING" id="1185766.SAMN05216224_12010"/>
<feature type="chain" id="PRO_5001699583" evidence="1">
    <location>
        <begin position="24"/>
        <end position="99"/>
    </location>
</feature>
<organism evidence="2 3">
    <name type="scientific">Thioclava dalianensis</name>
    <dbReference type="NCBI Taxonomy" id="1185766"/>
    <lineage>
        <taxon>Bacteria</taxon>
        <taxon>Pseudomonadati</taxon>
        <taxon>Pseudomonadota</taxon>
        <taxon>Alphaproteobacteria</taxon>
        <taxon>Rhodobacterales</taxon>
        <taxon>Paracoccaceae</taxon>
        <taxon>Thioclava</taxon>
    </lineage>
</organism>
<keyword evidence="3" id="KW-1185">Reference proteome</keyword>
<reference evidence="2 3" key="1">
    <citation type="submission" date="2014-03" db="EMBL/GenBank/DDBJ databases">
        <title>The draft genome sequence of Thioclava dalianensis DLFJ1-1.</title>
        <authorList>
            <person name="Lai Q."/>
            <person name="Shao Z."/>
        </authorList>
    </citation>
    <scope>NUCLEOTIDE SEQUENCE [LARGE SCALE GENOMIC DNA]</scope>
    <source>
        <strain evidence="2 3">DLFJ1-1</strain>
    </source>
</reference>
<dbReference type="Proteomes" id="UP000027725">
    <property type="component" value="Unassembled WGS sequence"/>
</dbReference>
<dbReference type="AlphaFoldDB" id="A0A074T8K6"/>
<evidence type="ECO:0000313" key="3">
    <source>
        <dbReference type="Proteomes" id="UP000027725"/>
    </source>
</evidence>
<evidence type="ECO:0000256" key="1">
    <source>
        <dbReference type="SAM" id="SignalP"/>
    </source>
</evidence>
<keyword evidence="1" id="KW-0732">Signal</keyword>
<accession>A0A074T8K6</accession>
<dbReference type="RefSeq" id="WP_038069340.1">
    <property type="nucleotide sequence ID" value="NZ_FOVB01000020.1"/>
</dbReference>